<dbReference type="InterPro" id="IPR050384">
    <property type="entry name" value="Endophilin_SH3RF"/>
</dbReference>
<evidence type="ECO:0000256" key="3">
    <source>
        <dbReference type="ARBA" id="ARBA00023054"/>
    </source>
</evidence>
<dbReference type="SUPFAM" id="SSF48350">
    <property type="entry name" value="GTPase activation domain, GAP"/>
    <property type="match status" value="1"/>
</dbReference>
<dbReference type="InterPro" id="IPR001452">
    <property type="entry name" value="SH3_domain"/>
</dbReference>
<evidence type="ECO:0000256" key="6">
    <source>
        <dbReference type="SAM" id="MobiDB-lite"/>
    </source>
</evidence>
<evidence type="ECO:0000256" key="4">
    <source>
        <dbReference type="ARBA" id="ARBA00023136"/>
    </source>
</evidence>
<organism evidence="9 10">
    <name type="scientific">Anaeramoeba flamelloides</name>
    <dbReference type="NCBI Taxonomy" id="1746091"/>
    <lineage>
        <taxon>Eukaryota</taxon>
        <taxon>Metamonada</taxon>
        <taxon>Anaeramoebidae</taxon>
        <taxon>Anaeramoeba</taxon>
    </lineage>
</organism>
<evidence type="ECO:0000313" key="9">
    <source>
        <dbReference type="EMBL" id="KAJ6227221.1"/>
    </source>
</evidence>
<dbReference type="Pfam" id="PF00620">
    <property type="entry name" value="RhoGAP"/>
    <property type="match status" value="1"/>
</dbReference>
<dbReference type="InterPro" id="IPR000198">
    <property type="entry name" value="RhoGAP_dom"/>
</dbReference>
<dbReference type="CDD" id="cd00159">
    <property type="entry name" value="RhoGAP"/>
    <property type="match status" value="1"/>
</dbReference>
<keyword evidence="10" id="KW-1185">Reference proteome</keyword>
<evidence type="ECO:0000256" key="5">
    <source>
        <dbReference type="PROSITE-ProRule" id="PRU00192"/>
    </source>
</evidence>
<feature type="domain" description="SH3" evidence="7">
    <location>
        <begin position="347"/>
        <end position="406"/>
    </location>
</feature>
<keyword evidence="4" id="KW-0472">Membrane</keyword>
<dbReference type="Pfam" id="PF07653">
    <property type="entry name" value="SH3_2"/>
    <property type="match status" value="1"/>
</dbReference>
<dbReference type="EMBL" id="JAOAOG010000337">
    <property type="protein sequence ID" value="KAJ6227221.1"/>
    <property type="molecule type" value="Genomic_DNA"/>
</dbReference>
<dbReference type="Pfam" id="PF00018">
    <property type="entry name" value="SH3_1"/>
    <property type="match status" value="1"/>
</dbReference>
<dbReference type="Gene3D" id="1.10.555.10">
    <property type="entry name" value="Rho GTPase activation protein"/>
    <property type="match status" value="1"/>
</dbReference>
<feature type="region of interest" description="Disordered" evidence="6">
    <location>
        <begin position="245"/>
        <end position="276"/>
    </location>
</feature>
<accession>A0ABQ8X446</accession>
<dbReference type="Gene3D" id="2.30.30.40">
    <property type="entry name" value="SH3 Domains"/>
    <property type="match status" value="2"/>
</dbReference>
<dbReference type="Proteomes" id="UP001150062">
    <property type="component" value="Unassembled WGS sequence"/>
</dbReference>
<evidence type="ECO:0000256" key="1">
    <source>
        <dbReference type="ARBA" id="ARBA00004170"/>
    </source>
</evidence>
<dbReference type="SMART" id="SM00326">
    <property type="entry name" value="SH3"/>
    <property type="match status" value="2"/>
</dbReference>
<name>A0ABQ8X446_9EUKA</name>
<keyword evidence="2 5" id="KW-0728">SH3 domain</keyword>
<dbReference type="CDD" id="cd00174">
    <property type="entry name" value="SH3"/>
    <property type="match status" value="2"/>
</dbReference>
<feature type="domain" description="SH3" evidence="7">
    <location>
        <begin position="1"/>
        <end position="62"/>
    </location>
</feature>
<sequence length="414" mass="48318">MNRLGIAMQDFVGKSEYELSFKKDDLIMILGQFEDQEGWWQGLTIDSKKGWFPKDYIITFHQFHLQKKKQEKFDKIISKKNLEKEKKTKIFGEQLENILRIQPDLPNNTRNKVPNVVTDCVKHIREYCMGTDDLFIYALPDKDIKHLRELYDYQVLESVSEEFPKTNLYVIPNLLLDFLRKLPSPLLTTNCTPQFLNKLTSTESLESKLFSIKSLIQLLPRENKNLLKILIELLYDLTPKKQNTDKENEVDKIINKNKNKNKNKNQNNNNNNNNIDNRMNKKFFISNPLSQIFGPILIDTNIHLKTNNGKRNIFDESFALCTLLINEYSYFFEGGESLDSLKGNESSIKMVVKAKISYNGDDESELSFKKDQVFFVLKKDDDGWWQGKIGEQIGLFESWMVKEIQGNGKGNVKK</sequence>
<dbReference type="PROSITE" id="PS50002">
    <property type="entry name" value="SH3"/>
    <property type="match status" value="2"/>
</dbReference>
<dbReference type="PANTHER" id="PTHR14167">
    <property type="entry name" value="SH3 DOMAIN-CONTAINING"/>
    <property type="match status" value="1"/>
</dbReference>
<proteinExistence type="predicted"/>
<protein>
    <submittedName>
        <fullName evidence="9">Rho-type guanine nucleotide exchange factor</fullName>
    </submittedName>
</protein>
<feature type="compositionally biased region" description="Low complexity" evidence="6">
    <location>
        <begin position="264"/>
        <end position="276"/>
    </location>
</feature>
<dbReference type="SUPFAM" id="SSF50044">
    <property type="entry name" value="SH3-domain"/>
    <property type="match status" value="2"/>
</dbReference>
<dbReference type="PANTHER" id="PTHR14167:SF81">
    <property type="entry name" value="ENDOPHILIN-A"/>
    <property type="match status" value="1"/>
</dbReference>
<evidence type="ECO:0000256" key="2">
    <source>
        <dbReference type="ARBA" id="ARBA00022443"/>
    </source>
</evidence>
<evidence type="ECO:0000259" key="7">
    <source>
        <dbReference type="PROSITE" id="PS50002"/>
    </source>
</evidence>
<evidence type="ECO:0000259" key="8">
    <source>
        <dbReference type="PROSITE" id="PS50238"/>
    </source>
</evidence>
<comment type="subcellular location">
    <subcellularLocation>
        <location evidence="1">Membrane</location>
        <topology evidence="1">Peripheral membrane protein</topology>
    </subcellularLocation>
</comment>
<reference evidence="9" key="1">
    <citation type="submission" date="2022-08" db="EMBL/GenBank/DDBJ databases">
        <title>Novel sulfate-reducing endosymbionts in the free-living metamonad Anaeramoeba.</title>
        <authorList>
            <person name="Jerlstrom-Hultqvist J."/>
            <person name="Cepicka I."/>
            <person name="Gallot-Lavallee L."/>
            <person name="Salas-Leiva D."/>
            <person name="Curtis B.A."/>
            <person name="Zahonova K."/>
            <person name="Pipaliya S."/>
            <person name="Dacks J."/>
            <person name="Roger A.J."/>
        </authorList>
    </citation>
    <scope>NUCLEOTIDE SEQUENCE</scope>
    <source>
        <strain evidence="9">Schooner1</strain>
    </source>
</reference>
<feature type="compositionally biased region" description="Basic and acidic residues" evidence="6">
    <location>
        <begin position="245"/>
        <end position="254"/>
    </location>
</feature>
<dbReference type="InterPro" id="IPR036028">
    <property type="entry name" value="SH3-like_dom_sf"/>
</dbReference>
<dbReference type="SMART" id="SM00324">
    <property type="entry name" value="RhoGAP"/>
    <property type="match status" value="1"/>
</dbReference>
<evidence type="ECO:0000313" key="10">
    <source>
        <dbReference type="Proteomes" id="UP001150062"/>
    </source>
</evidence>
<dbReference type="InterPro" id="IPR008936">
    <property type="entry name" value="Rho_GTPase_activation_prot"/>
</dbReference>
<keyword evidence="3" id="KW-0175">Coiled coil</keyword>
<gene>
    <name evidence="9" type="ORF">M0813_10129</name>
</gene>
<dbReference type="PROSITE" id="PS50238">
    <property type="entry name" value="RHOGAP"/>
    <property type="match status" value="1"/>
</dbReference>
<comment type="caution">
    <text evidence="9">The sequence shown here is derived from an EMBL/GenBank/DDBJ whole genome shotgun (WGS) entry which is preliminary data.</text>
</comment>
<feature type="domain" description="Rho-GAP" evidence="8">
    <location>
        <begin position="93"/>
        <end position="332"/>
    </location>
</feature>